<evidence type="ECO:0000256" key="1">
    <source>
        <dbReference type="ARBA" id="ARBA00004141"/>
    </source>
</evidence>
<gene>
    <name evidence="9" type="ORF">DFR56_102181</name>
</gene>
<feature type="transmembrane region" description="Helical" evidence="8">
    <location>
        <begin position="111"/>
        <end position="130"/>
    </location>
</feature>
<feature type="transmembrane region" description="Helical" evidence="8">
    <location>
        <begin position="405"/>
        <end position="423"/>
    </location>
</feature>
<dbReference type="InterPro" id="IPR050277">
    <property type="entry name" value="Sodium:Solute_Symporter"/>
</dbReference>
<organism evidence="9 10">
    <name type="scientific">Pseudogracilibacillus auburnensis</name>
    <dbReference type="NCBI Taxonomy" id="1494959"/>
    <lineage>
        <taxon>Bacteria</taxon>
        <taxon>Bacillati</taxon>
        <taxon>Bacillota</taxon>
        <taxon>Bacilli</taxon>
        <taxon>Bacillales</taxon>
        <taxon>Bacillaceae</taxon>
        <taxon>Pseudogracilibacillus</taxon>
    </lineage>
</organism>
<feature type="transmembrane region" description="Helical" evidence="8">
    <location>
        <begin position="302"/>
        <end position="327"/>
    </location>
</feature>
<evidence type="ECO:0000256" key="4">
    <source>
        <dbReference type="ARBA" id="ARBA00022692"/>
    </source>
</evidence>
<feature type="transmembrane region" description="Helical" evidence="8">
    <location>
        <begin position="376"/>
        <end position="398"/>
    </location>
</feature>
<protein>
    <submittedName>
        <fullName evidence="9">SSS family solute:Na+ symporter</fullName>
    </submittedName>
</protein>
<feature type="transmembrane region" description="Helical" evidence="8">
    <location>
        <begin position="176"/>
        <end position="194"/>
    </location>
</feature>
<evidence type="ECO:0000313" key="10">
    <source>
        <dbReference type="Proteomes" id="UP000247978"/>
    </source>
</evidence>
<keyword evidence="5 8" id="KW-1133">Transmembrane helix</keyword>
<evidence type="ECO:0000256" key="3">
    <source>
        <dbReference type="ARBA" id="ARBA00022448"/>
    </source>
</evidence>
<dbReference type="OrthoDB" id="9810181at2"/>
<dbReference type="AlphaFoldDB" id="A0A2V3W8B8"/>
<dbReference type="GO" id="GO:0022857">
    <property type="term" value="F:transmembrane transporter activity"/>
    <property type="evidence" value="ECO:0007669"/>
    <property type="project" value="InterPro"/>
</dbReference>
<dbReference type="InterPro" id="IPR038377">
    <property type="entry name" value="Na/Glc_symporter_sf"/>
</dbReference>
<proteinExistence type="inferred from homology"/>
<dbReference type="Proteomes" id="UP000247978">
    <property type="component" value="Unassembled WGS sequence"/>
</dbReference>
<feature type="transmembrane region" description="Helical" evidence="8">
    <location>
        <begin position="38"/>
        <end position="60"/>
    </location>
</feature>
<keyword evidence="4 8" id="KW-0812">Transmembrane</keyword>
<feature type="transmembrane region" description="Helical" evidence="8">
    <location>
        <begin position="348"/>
        <end position="370"/>
    </location>
</feature>
<feature type="transmembrane region" description="Helical" evidence="8">
    <location>
        <begin position="429"/>
        <end position="448"/>
    </location>
</feature>
<dbReference type="PANTHER" id="PTHR48086">
    <property type="entry name" value="SODIUM/PROLINE SYMPORTER-RELATED"/>
    <property type="match status" value="1"/>
</dbReference>
<evidence type="ECO:0000256" key="8">
    <source>
        <dbReference type="SAM" id="Phobius"/>
    </source>
</evidence>
<accession>A0A2V3W8B8</accession>
<feature type="transmembrane region" description="Helical" evidence="8">
    <location>
        <begin position="72"/>
        <end position="90"/>
    </location>
</feature>
<feature type="transmembrane region" description="Helical" evidence="8">
    <location>
        <begin position="150"/>
        <end position="169"/>
    </location>
</feature>
<comment type="caution">
    <text evidence="9">The sequence shown here is derived from an EMBL/GenBank/DDBJ whole genome shotgun (WGS) entry which is preliminary data.</text>
</comment>
<evidence type="ECO:0000256" key="5">
    <source>
        <dbReference type="ARBA" id="ARBA00022989"/>
    </source>
</evidence>
<keyword evidence="6 8" id="KW-0472">Membrane</keyword>
<comment type="similarity">
    <text evidence="2 7">Belongs to the sodium:solute symporter (SSF) (TC 2.A.21) family.</text>
</comment>
<dbReference type="InterPro" id="IPR001734">
    <property type="entry name" value="Na/solute_symporter"/>
</dbReference>
<sequence>MNIFLIGMIVYLIILIIIGFVGAGKAKDSDHYLVAGRGLTLPVLTGTIIAGWLGAGTVVGHANISYSNGFGALWWVLGGTAAISIVIAISKKLRRLNLYTVPDLLELRYGPIAKVIGSVTIIIAFTGIVGSQIKAMSYVLEAVTNIDPKIGAIIGALLVIFYTVMGGMYSVAYTDVLQYAMLLIGLLIAAPIAFSSAGGFSGWEINLPSSHFELTGGLGLSGALAIALPFLMLATVDQNLYQRMYSAKSASVARKGAVLGLIGGVTVMLLVFVIAVSSAVMFPDINPDLAVYVIATELLNPFLGMILLLAILSIVMSTADSYLLSPATNISKDLYNRFINKDATDKQILIITRIAVVVLGLIGLAGALWFDTFLRFMLVGYTVYGAGVFFPILAAFLWRGATYKGAVASISGGLLSTLIWEFGVNSSIPTIYIGATTSLILLVLVSLITKHSDSENADAFFAK</sequence>
<dbReference type="Gene3D" id="1.20.1730.10">
    <property type="entry name" value="Sodium/glucose cotransporter"/>
    <property type="match status" value="1"/>
</dbReference>
<evidence type="ECO:0000256" key="6">
    <source>
        <dbReference type="ARBA" id="ARBA00023136"/>
    </source>
</evidence>
<dbReference type="EMBL" id="QJJQ01000002">
    <property type="protein sequence ID" value="PXW89404.1"/>
    <property type="molecule type" value="Genomic_DNA"/>
</dbReference>
<dbReference type="RefSeq" id="WP_110394130.1">
    <property type="nucleotide sequence ID" value="NZ_JADIJL010000001.1"/>
</dbReference>
<name>A0A2V3W8B8_9BACI</name>
<keyword evidence="10" id="KW-1185">Reference proteome</keyword>
<dbReference type="GO" id="GO:0005886">
    <property type="term" value="C:plasma membrane"/>
    <property type="evidence" value="ECO:0007669"/>
    <property type="project" value="TreeGrafter"/>
</dbReference>
<dbReference type="Pfam" id="PF00474">
    <property type="entry name" value="SSF"/>
    <property type="match status" value="1"/>
</dbReference>
<evidence type="ECO:0000313" key="9">
    <source>
        <dbReference type="EMBL" id="PXW89404.1"/>
    </source>
</evidence>
<dbReference type="CDD" id="cd10322">
    <property type="entry name" value="SLC5sbd"/>
    <property type="match status" value="1"/>
</dbReference>
<comment type="subcellular location">
    <subcellularLocation>
        <location evidence="1">Membrane</location>
        <topology evidence="1">Multi-pass membrane protein</topology>
    </subcellularLocation>
</comment>
<feature type="transmembrane region" description="Helical" evidence="8">
    <location>
        <begin position="214"/>
        <end position="236"/>
    </location>
</feature>
<dbReference type="PROSITE" id="PS50283">
    <property type="entry name" value="NA_SOLUT_SYMP_3"/>
    <property type="match status" value="1"/>
</dbReference>
<reference evidence="9 10" key="1">
    <citation type="submission" date="2018-05" db="EMBL/GenBank/DDBJ databases">
        <title>Genomic Encyclopedia of Type Strains, Phase IV (KMG-IV): sequencing the most valuable type-strain genomes for metagenomic binning, comparative biology and taxonomic classification.</title>
        <authorList>
            <person name="Goeker M."/>
        </authorList>
    </citation>
    <scope>NUCLEOTIDE SEQUENCE [LARGE SCALE GENOMIC DNA]</scope>
    <source>
        <strain evidence="9 10">DSM 28556</strain>
    </source>
</reference>
<feature type="transmembrane region" description="Helical" evidence="8">
    <location>
        <begin position="257"/>
        <end position="282"/>
    </location>
</feature>
<feature type="transmembrane region" description="Helical" evidence="8">
    <location>
        <begin position="6"/>
        <end position="26"/>
    </location>
</feature>
<keyword evidence="3" id="KW-0813">Transport</keyword>
<evidence type="ECO:0000256" key="2">
    <source>
        <dbReference type="ARBA" id="ARBA00006434"/>
    </source>
</evidence>
<evidence type="ECO:0000256" key="7">
    <source>
        <dbReference type="RuleBase" id="RU362091"/>
    </source>
</evidence>
<dbReference type="PANTHER" id="PTHR48086:SF7">
    <property type="entry name" value="SODIUM-SOLUTE SYMPORTER-RELATED"/>
    <property type="match status" value="1"/>
</dbReference>